<gene>
    <name evidence="7" type="ORF">SVA_0232</name>
</gene>
<dbReference type="AlphaFoldDB" id="A0A1B4V6G6"/>
<dbReference type="RefSeq" id="WP_096457594.1">
    <property type="nucleotide sequence ID" value="NZ_AP014936.1"/>
</dbReference>
<name>A0A1B4V6G6_9GAMM</name>
<dbReference type="InterPro" id="IPR051914">
    <property type="entry name" value="FAD-linked_OxidoTrans_Type4"/>
</dbReference>
<evidence type="ECO:0000313" key="7">
    <source>
        <dbReference type="EMBL" id="BAU46814.1"/>
    </source>
</evidence>
<dbReference type="Gene3D" id="3.30.465.10">
    <property type="match status" value="1"/>
</dbReference>
<evidence type="ECO:0000313" key="8">
    <source>
        <dbReference type="Proteomes" id="UP000218899"/>
    </source>
</evidence>
<reference evidence="7 8" key="1">
    <citation type="submission" date="2015-08" db="EMBL/GenBank/DDBJ databases">
        <title>Complete genome sequence of Sulfurifustis variabilis.</title>
        <authorList>
            <person name="Miura A."/>
            <person name="Kojima H."/>
            <person name="Fukui M."/>
        </authorList>
    </citation>
    <scope>NUCLEOTIDE SEQUENCE [LARGE SCALE GENOMIC DNA]</scope>
    <source>
        <strain evidence="8">skN76</strain>
    </source>
</reference>
<dbReference type="SUPFAM" id="SSF56176">
    <property type="entry name" value="FAD-binding/transporter-associated domain-like"/>
    <property type="match status" value="1"/>
</dbReference>
<dbReference type="SUPFAM" id="SSF55103">
    <property type="entry name" value="FAD-linked oxidases, C-terminal domain"/>
    <property type="match status" value="1"/>
</dbReference>
<dbReference type="InterPro" id="IPR036318">
    <property type="entry name" value="FAD-bd_PCMH-like_sf"/>
</dbReference>
<dbReference type="OrthoDB" id="9811557at2"/>
<sequence length="468" mass="50081">MDRPIQHELSAPARRALIDALGESRVHTDPETIELYAADQGPRRCPPIAVVFPSDHEQTAALVRVANEHRLPLVARGAGSGNVGGALPVPGSVVASFECMRRVLEFAPEERVMVVEAGVTTSEIDALARSRGLFYPPDPGSAPYCRIGGNLAMNAAGPRAVKYGGTRDYVLGLRAVAGDGRTLVTGGRVTKNVTGYDLTRLLIGSEGTLALVTEATLKLVPAPPRVGTLRACYESMPQAADAVARVMNQPAVPCALEFMDPSAIAAIQQAGAAGELPRGTRALLMVEADGDPADVERALARLRTALEGPGLLELREAADPAEVADLWRARRSLSHAVKKIAPLKINEDVVVPVPRLAQFVAVIEALADEYRLPIVSFGHAGNGNLHVNLMVHPDDADEMRRAHEALERLFETVLDMKGTLSGEHGIGYEKRNFVPLEIPPDTLAMMRALKHVFDPNGILNPGKKFPEA</sequence>
<dbReference type="Proteomes" id="UP000218899">
    <property type="component" value="Chromosome"/>
</dbReference>
<dbReference type="FunFam" id="3.30.70.2740:FF:000001">
    <property type="entry name" value="D-lactate dehydrogenase mitochondrial"/>
    <property type="match status" value="1"/>
</dbReference>
<dbReference type="EMBL" id="AP014936">
    <property type="protein sequence ID" value="BAU46814.1"/>
    <property type="molecule type" value="Genomic_DNA"/>
</dbReference>
<keyword evidence="4" id="KW-0274">FAD</keyword>
<comment type="similarity">
    <text evidence="2">Belongs to the FAD-binding oxidoreductase/transferase type 4 family.</text>
</comment>
<dbReference type="InterPro" id="IPR016169">
    <property type="entry name" value="FAD-bd_PCMH_sub2"/>
</dbReference>
<dbReference type="GO" id="GO:0008168">
    <property type="term" value="F:methyltransferase activity"/>
    <property type="evidence" value="ECO:0007669"/>
    <property type="project" value="UniProtKB-KW"/>
</dbReference>
<dbReference type="InterPro" id="IPR006094">
    <property type="entry name" value="Oxid_FAD_bind_N"/>
</dbReference>
<accession>A0A1B4V6G6</accession>
<keyword evidence="3" id="KW-0285">Flavoprotein</keyword>
<dbReference type="GO" id="GO:0071949">
    <property type="term" value="F:FAD binding"/>
    <property type="evidence" value="ECO:0007669"/>
    <property type="project" value="InterPro"/>
</dbReference>
<dbReference type="InterPro" id="IPR004113">
    <property type="entry name" value="FAD-bd_oxidored_4_C"/>
</dbReference>
<dbReference type="GO" id="GO:0032259">
    <property type="term" value="P:methylation"/>
    <property type="evidence" value="ECO:0007669"/>
    <property type="project" value="UniProtKB-KW"/>
</dbReference>
<dbReference type="InterPro" id="IPR016166">
    <property type="entry name" value="FAD-bd_PCMH"/>
</dbReference>
<keyword evidence="7" id="KW-0808">Transferase</keyword>
<dbReference type="Pfam" id="PF01565">
    <property type="entry name" value="FAD_binding_4"/>
    <property type="match status" value="1"/>
</dbReference>
<evidence type="ECO:0000256" key="3">
    <source>
        <dbReference type="ARBA" id="ARBA00022630"/>
    </source>
</evidence>
<keyword evidence="8" id="KW-1185">Reference proteome</keyword>
<feature type="domain" description="FAD-binding PCMH-type" evidence="6">
    <location>
        <begin position="43"/>
        <end position="222"/>
    </location>
</feature>
<comment type="cofactor">
    <cofactor evidence="1">
        <name>FAD</name>
        <dbReference type="ChEBI" id="CHEBI:57692"/>
    </cofactor>
</comment>
<evidence type="ECO:0000259" key="6">
    <source>
        <dbReference type="PROSITE" id="PS51387"/>
    </source>
</evidence>
<dbReference type="FunFam" id="1.10.45.10:FF:000001">
    <property type="entry name" value="D-lactate dehydrogenase mitochondrial"/>
    <property type="match status" value="1"/>
</dbReference>
<dbReference type="PANTHER" id="PTHR42934">
    <property type="entry name" value="GLYCOLATE OXIDASE SUBUNIT GLCD"/>
    <property type="match status" value="1"/>
</dbReference>
<dbReference type="InterPro" id="IPR016164">
    <property type="entry name" value="FAD-linked_Oxase-like_C"/>
</dbReference>
<dbReference type="GO" id="GO:0016491">
    <property type="term" value="F:oxidoreductase activity"/>
    <property type="evidence" value="ECO:0007669"/>
    <property type="project" value="UniProtKB-KW"/>
</dbReference>
<evidence type="ECO:0000256" key="4">
    <source>
        <dbReference type="ARBA" id="ARBA00022827"/>
    </source>
</evidence>
<evidence type="ECO:0000256" key="5">
    <source>
        <dbReference type="ARBA" id="ARBA00023002"/>
    </source>
</evidence>
<protein>
    <submittedName>
        <fullName evidence="7">Dimethylmenaquinone methyltransferase</fullName>
    </submittedName>
</protein>
<dbReference type="InterPro" id="IPR016171">
    <property type="entry name" value="Vanillyl_alc_oxidase_C-sub2"/>
</dbReference>
<dbReference type="Gene3D" id="1.10.45.10">
    <property type="entry name" value="Vanillyl-alcohol Oxidase, Chain A, domain 4"/>
    <property type="match status" value="1"/>
</dbReference>
<proteinExistence type="inferred from homology"/>
<evidence type="ECO:0000256" key="1">
    <source>
        <dbReference type="ARBA" id="ARBA00001974"/>
    </source>
</evidence>
<keyword evidence="5" id="KW-0560">Oxidoreductase</keyword>
<dbReference type="KEGG" id="sva:SVA_0232"/>
<keyword evidence="7" id="KW-0489">Methyltransferase</keyword>
<dbReference type="PANTHER" id="PTHR42934:SF2">
    <property type="entry name" value="GLYCOLATE OXIDASE SUBUNIT GLCD"/>
    <property type="match status" value="1"/>
</dbReference>
<dbReference type="Pfam" id="PF02913">
    <property type="entry name" value="FAD-oxidase_C"/>
    <property type="match status" value="1"/>
</dbReference>
<dbReference type="Gene3D" id="3.30.70.2740">
    <property type="match status" value="1"/>
</dbReference>
<organism evidence="7 8">
    <name type="scientific">Sulfurifustis variabilis</name>
    <dbReference type="NCBI Taxonomy" id="1675686"/>
    <lineage>
        <taxon>Bacteria</taxon>
        <taxon>Pseudomonadati</taxon>
        <taxon>Pseudomonadota</taxon>
        <taxon>Gammaproteobacteria</taxon>
        <taxon>Acidiferrobacterales</taxon>
        <taxon>Acidiferrobacteraceae</taxon>
        <taxon>Sulfurifustis</taxon>
    </lineage>
</organism>
<dbReference type="PROSITE" id="PS51387">
    <property type="entry name" value="FAD_PCMH"/>
    <property type="match status" value="1"/>
</dbReference>
<evidence type="ECO:0000256" key="2">
    <source>
        <dbReference type="ARBA" id="ARBA00008000"/>
    </source>
</evidence>